<dbReference type="Proteomes" id="UP000006727">
    <property type="component" value="Chromosome 13"/>
</dbReference>
<accession>A0A2K1JKQ1</accession>
<dbReference type="EMBL" id="ABEU02000013">
    <property type="protein sequence ID" value="PNR42115.1"/>
    <property type="molecule type" value="Genomic_DNA"/>
</dbReference>
<organism evidence="1">
    <name type="scientific">Physcomitrium patens</name>
    <name type="common">Spreading-leaved earth moss</name>
    <name type="synonym">Physcomitrella patens</name>
    <dbReference type="NCBI Taxonomy" id="3218"/>
    <lineage>
        <taxon>Eukaryota</taxon>
        <taxon>Viridiplantae</taxon>
        <taxon>Streptophyta</taxon>
        <taxon>Embryophyta</taxon>
        <taxon>Bryophyta</taxon>
        <taxon>Bryophytina</taxon>
        <taxon>Bryopsida</taxon>
        <taxon>Funariidae</taxon>
        <taxon>Funariales</taxon>
        <taxon>Funariaceae</taxon>
        <taxon>Physcomitrium</taxon>
    </lineage>
</organism>
<reference evidence="1 3" key="2">
    <citation type="journal article" date="2018" name="Plant J.">
        <title>The Physcomitrella patens chromosome-scale assembly reveals moss genome structure and evolution.</title>
        <authorList>
            <person name="Lang D."/>
            <person name="Ullrich K.K."/>
            <person name="Murat F."/>
            <person name="Fuchs J."/>
            <person name="Jenkins J."/>
            <person name="Haas F.B."/>
            <person name="Piednoel M."/>
            <person name="Gundlach H."/>
            <person name="Van Bel M."/>
            <person name="Meyberg R."/>
            <person name="Vives C."/>
            <person name="Morata J."/>
            <person name="Symeonidi A."/>
            <person name="Hiss M."/>
            <person name="Muchero W."/>
            <person name="Kamisugi Y."/>
            <person name="Saleh O."/>
            <person name="Blanc G."/>
            <person name="Decker E.L."/>
            <person name="van Gessel N."/>
            <person name="Grimwood J."/>
            <person name="Hayes R.D."/>
            <person name="Graham S.W."/>
            <person name="Gunter L.E."/>
            <person name="McDaniel S.F."/>
            <person name="Hoernstein S.N.W."/>
            <person name="Larsson A."/>
            <person name="Li F.W."/>
            <person name="Perroud P.F."/>
            <person name="Phillips J."/>
            <person name="Ranjan P."/>
            <person name="Rokshar D.S."/>
            <person name="Rothfels C.J."/>
            <person name="Schneider L."/>
            <person name="Shu S."/>
            <person name="Stevenson D.W."/>
            <person name="Thummler F."/>
            <person name="Tillich M."/>
            <person name="Villarreal Aguilar J.C."/>
            <person name="Widiez T."/>
            <person name="Wong G.K."/>
            <person name="Wymore A."/>
            <person name="Zhang Y."/>
            <person name="Zimmer A.D."/>
            <person name="Quatrano R.S."/>
            <person name="Mayer K.F.X."/>
            <person name="Goodstein D."/>
            <person name="Casacuberta J.M."/>
            <person name="Vandepoele K."/>
            <person name="Reski R."/>
            <person name="Cuming A.C."/>
            <person name="Tuskan G.A."/>
            <person name="Maumus F."/>
            <person name="Salse J."/>
            <person name="Schmutz J."/>
            <person name="Rensing S.A."/>
        </authorList>
    </citation>
    <scope>NUCLEOTIDE SEQUENCE [LARGE SCALE GENOMIC DNA]</scope>
    <source>
        <strain evidence="2 3">cv. Gransden 2004</strain>
    </source>
</reference>
<dbReference type="InParanoid" id="A0A2K1JKQ1"/>
<evidence type="ECO:0000313" key="3">
    <source>
        <dbReference type="Proteomes" id="UP000006727"/>
    </source>
</evidence>
<evidence type="ECO:0000313" key="1">
    <source>
        <dbReference type="EMBL" id="PNR42115.1"/>
    </source>
</evidence>
<dbReference type="EnsemblPlants" id="Pp3c13_3991V3.1">
    <property type="protein sequence ID" value="PAC:32932474.CDS.1"/>
    <property type="gene ID" value="Pp3c13_3991"/>
</dbReference>
<sequence length="86" mass="9633">MVIKSSSGSCRRRKQPRYVHYVTTNCRWLRTIDCSRGCSIDIHTRSSDGWYGGENSIPFHALSQSSLASGCKRDVELELSVATLIP</sequence>
<protein>
    <submittedName>
        <fullName evidence="1 2">Uncharacterized protein</fullName>
    </submittedName>
</protein>
<keyword evidence="3" id="KW-1185">Reference proteome</keyword>
<dbReference type="AlphaFoldDB" id="A0A2K1JKQ1"/>
<dbReference type="Gramene" id="Pp3c13_3991V3.1">
    <property type="protein sequence ID" value="PAC:32932474.CDS.1"/>
    <property type="gene ID" value="Pp3c13_3991"/>
</dbReference>
<name>A0A2K1JKQ1_PHYPA</name>
<gene>
    <name evidence="1" type="ORF">PHYPA_016944</name>
</gene>
<evidence type="ECO:0000313" key="2">
    <source>
        <dbReference type="EnsemblPlants" id="PAC:32932474.CDS.1"/>
    </source>
</evidence>
<proteinExistence type="predicted"/>
<reference evidence="1 3" key="1">
    <citation type="journal article" date="2008" name="Science">
        <title>The Physcomitrella genome reveals evolutionary insights into the conquest of land by plants.</title>
        <authorList>
            <person name="Rensing S."/>
            <person name="Lang D."/>
            <person name="Zimmer A."/>
            <person name="Terry A."/>
            <person name="Salamov A."/>
            <person name="Shapiro H."/>
            <person name="Nishiyama T."/>
            <person name="Perroud P.-F."/>
            <person name="Lindquist E."/>
            <person name="Kamisugi Y."/>
            <person name="Tanahashi T."/>
            <person name="Sakakibara K."/>
            <person name="Fujita T."/>
            <person name="Oishi K."/>
            <person name="Shin-I T."/>
            <person name="Kuroki Y."/>
            <person name="Toyoda A."/>
            <person name="Suzuki Y."/>
            <person name="Hashimoto A."/>
            <person name="Yamaguchi K."/>
            <person name="Sugano A."/>
            <person name="Kohara Y."/>
            <person name="Fujiyama A."/>
            <person name="Anterola A."/>
            <person name="Aoki S."/>
            <person name="Ashton N."/>
            <person name="Barbazuk W.B."/>
            <person name="Barker E."/>
            <person name="Bennetzen J."/>
            <person name="Bezanilla M."/>
            <person name="Blankenship R."/>
            <person name="Cho S.H."/>
            <person name="Dutcher S."/>
            <person name="Estelle M."/>
            <person name="Fawcett J.A."/>
            <person name="Gundlach H."/>
            <person name="Hanada K."/>
            <person name="Heyl A."/>
            <person name="Hicks K.A."/>
            <person name="Hugh J."/>
            <person name="Lohr M."/>
            <person name="Mayer K."/>
            <person name="Melkozernov A."/>
            <person name="Murata T."/>
            <person name="Nelson D."/>
            <person name="Pils B."/>
            <person name="Prigge M."/>
            <person name="Reiss B."/>
            <person name="Renner T."/>
            <person name="Rombauts S."/>
            <person name="Rushton P."/>
            <person name="Sanderfoot A."/>
            <person name="Schween G."/>
            <person name="Shiu S.-H."/>
            <person name="Stueber K."/>
            <person name="Theodoulou F.L."/>
            <person name="Tu H."/>
            <person name="Van de Peer Y."/>
            <person name="Verrier P.J."/>
            <person name="Waters E."/>
            <person name="Wood A."/>
            <person name="Yang L."/>
            <person name="Cove D."/>
            <person name="Cuming A."/>
            <person name="Hasebe M."/>
            <person name="Lucas S."/>
            <person name="Mishler D.B."/>
            <person name="Reski R."/>
            <person name="Grigoriev I."/>
            <person name="Quatrano R.S."/>
            <person name="Boore J.L."/>
        </authorList>
    </citation>
    <scope>NUCLEOTIDE SEQUENCE [LARGE SCALE GENOMIC DNA]</scope>
    <source>
        <strain evidence="2 3">cv. Gransden 2004</strain>
    </source>
</reference>
<reference evidence="2" key="3">
    <citation type="submission" date="2020-12" db="UniProtKB">
        <authorList>
            <consortium name="EnsemblPlants"/>
        </authorList>
    </citation>
    <scope>IDENTIFICATION</scope>
</reference>